<name>A0A8S5MHR3_9CAUD</name>
<reference evidence="1" key="1">
    <citation type="journal article" date="2021" name="Proc. Natl. Acad. Sci. U.S.A.">
        <title>A Catalog of Tens of Thousands of Viruses from Human Metagenomes Reveals Hidden Associations with Chronic Diseases.</title>
        <authorList>
            <person name="Tisza M.J."/>
            <person name="Buck C.B."/>
        </authorList>
    </citation>
    <scope>NUCLEOTIDE SEQUENCE</scope>
    <source>
        <strain evidence="1">CtHxr66</strain>
    </source>
</reference>
<dbReference type="EMBL" id="BK014907">
    <property type="protein sequence ID" value="DAD81786.1"/>
    <property type="molecule type" value="Genomic_DNA"/>
</dbReference>
<evidence type="ECO:0000313" key="1">
    <source>
        <dbReference type="EMBL" id="DAD81786.1"/>
    </source>
</evidence>
<proteinExistence type="predicted"/>
<sequence length="51" mass="6018">MYNIMTKLINKRFYKTKEEAQQKCDVFYAVGRITDEQYTELCALIESVYAG</sequence>
<protein>
    <submittedName>
        <fullName evidence="1">Uncharacterized protein</fullName>
    </submittedName>
</protein>
<accession>A0A8S5MHR3</accession>
<organism evidence="1">
    <name type="scientific">Siphoviridae sp. ctHxr66</name>
    <dbReference type="NCBI Taxonomy" id="2826237"/>
    <lineage>
        <taxon>Viruses</taxon>
        <taxon>Duplodnaviria</taxon>
        <taxon>Heunggongvirae</taxon>
        <taxon>Uroviricota</taxon>
        <taxon>Caudoviricetes</taxon>
    </lineage>
</organism>